<evidence type="ECO:0000256" key="1">
    <source>
        <dbReference type="ARBA" id="ARBA00008307"/>
    </source>
</evidence>
<feature type="domain" description="Mab-21-like HhH/H2TH-like" evidence="5">
    <location>
        <begin position="367"/>
        <end position="468"/>
    </location>
</feature>
<dbReference type="GO" id="GO:0061501">
    <property type="term" value="F:2',3'-cyclic GMP-AMP synthase activity"/>
    <property type="evidence" value="ECO:0007669"/>
    <property type="project" value="TreeGrafter"/>
</dbReference>
<comment type="similarity">
    <text evidence="1">Belongs to the mab-21 family.</text>
</comment>
<dbReference type="GO" id="GO:0003690">
    <property type="term" value="F:double-stranded DNA binding"/>
    <property type="evidence" value="ECO:0007669"/>
    <property type="project" value="TreeGrafter"/>
</dbReference>
<gene>
    <name evidence="6" type="ORF">PODLI_1B017535</name>
</gene>
<dbReference type="InterPro" id="IPR046903">
    <property type="entry name" value="Mab-21-like_nuc_Trfase"/>
</dbReference>
<dbReference type="SMART" id="SM01265">
    <property type="entry name" value="Mab-21"/>
    <property type="match status" value="1"/>
</dbReference>
<dbReference type="Gene3D" id="3.30.460.90">
    <property type="match status" value="1"/>
</dbReference>
<dbReference type="Proteomes" id="UP001178461">
    <property type="component" value="Chromosome 8"/>
</dbReference>
<protein>
    <recommendedName>
        <fullName evidence="8">Mab-21-like HhH/H2TH-like domain-containing protein</fullName>
    </recommendedName>
</protein>
<proteinExistence type="inferred from homology"/>
<dbReference type="GO" id="GO:2000042">
    <property type="term" value="P:negative regulation of double-strand break repair via homologous recombination"/>
    <property type="evidence" value="ECO:0007669"/>
    <property type="project" value="TreeGrafter"/>
</dbReference>
<dbReference type="GO" id="GO:0071360">
    <property type="term" value="P:cellular response to exogenous dsRNA"/>
    <property type="evidence" value="ECO:0007669"/>
    <property type="project" value="TreeGrafter"/>
</dbReference>
<name>A0AA35KQF5_9SAUR</name>
<dbReference type="GO" id="GO:0035861">
    <property type="term" value="C:site of double-strand break"/>
    <property type="evidence" value="ECO:0007669"/>
    <property type="project" value="TreeGrafter"/>
</dbReference>
<evidence type="ECO:0000259" key="5">
    <source>
        <dbReference type="Pfam" id="PF20266"/>
    </source>
</evidence>
<evidence type="ECO:0000259" key="4">
    <source>
        <dbReference type="Pfam" id="PF03281"/>
    </source>
</evidence>
<evidence type="ECO:0008006" key="8">
    <source>
        <dbReference type="Google" id="ProtNLM"/>
    </source>
</evidence>
<dbReference type="GO" id="GO:0002218">
    <property type="term" value="P:activation of innate immune response"/>
    <property type="evidence" value="ECO:0007669"/>
    <property type="project" value="TreeGrafter"/>
</dbReference>
<dbReference type="GO" id="GO:0005634">
    <property type="term" value="C:nucleus"/>
    <property type="evidence" value="ECO:0007669"/>
    <property type="project" value="TreeGrafter"/>
</dbReference>
<dbReference type="AlphaFoldDB" id="A0AA35KQF5"/>
<feature type="region of interest" description="Disordered" evidence="2">
    <location>
        <begin position="1"/>
        <end position="87"/>
    </location>
</feature>
<organism evidence="6 7">
    <name type="scientific">Podarcis lilfordi</name>
    <name type="common">Lilford's wall lizard</name>
    <dbReference type="NCBI Taxonomy" id="74358"/>
    <lineage>
        <taxon>Eukaryota</taxon>
        <taxon>Metazoa</taxon>
        <taxon>Chordata</taxon>
        <taxon>Craniata</taxon>
        <taxon>Vertebrata</taxon>
        <taxon>Euteleostomi</taxon>
        <taxon>Lepidosauria</taxon>
        <taxon>Squamata</taxon>
        <taxon>Bifurcata</taxon>
        <taxon>Unidentata</taxon>
        <taxon>Episquamata</taxon>
        <taxon>Laterata</taxon>
        <taxon>Lacertibaenia</taxon>
        <taxon>Lacertidae</taxon>
        <taxon>Podarcis</taxon>
    </lineage>
</organism>
<dbReference type="GO" id="GO:0002230">
    <property type="term" value="P:positive regulation of defense response to virus by host"/>
    <property type="evidence" value="ECO:0007669"/>
    <property type="project" value="TreeGrafter"/>
</dbReference>
<keyword evidence="3" id="KW-1133">Transmembrane helix</keyword>
<dbReference type="GO" id="GO:0038001">
    <property type="term" value="P:paracrine signaling"/>
    <property type="evidence" value="ECO:0007669"/>
    <property type="project" value="TreeGrafter"/>
</dbReference>
<keyword evidence="3" id="KW-0812">Transmembrane</keyword>
<dbReference type="InterPro" id="IPR046906">
    <property type="entry name" value="Mab-21_HhH/H2TH-like"/>
</dbReference>
<dbReference type="PANTHER" id="PTHR10656:SF35">
    <property type="entry name" value="CYCLIC GMP-AMP SYNTHASE"/>
    <property type="match status" value="1"/>
</dbReference>
<feature type="domain" description="Mab-21-like nucleotidyltransferase" evidence="4">
    <location>
        <begin position="175"/>
        <end position="353"/>
    </location>
</feature>
<evidence type="ECO:0000256" key="3">
    <source>
        <dbReference type="SAM" id="Phobius"/>
    </source>
</evidence>
<evidence type="ECO:0000313" key="7">
    <source>
        <dbReference type="Proteomes" id="UP001178461"/>
    </source>
</evidence>
<dbReference type="Pfam" id="PF03281">
    <property type="entry name" value="Mab-21"/>
    <property type="match status" value="1"/>
</dbReference>
<keyword evidence="7" id="KW-1185">Reference proteome</keyword>
<evidence type="ECO:0000313" key="6">
    <source>
        <dbReference type="EMBL" id="CAI5781663.1"/>
    </source>
</evidence>
<dbReference type="GO" id="GO:0032481">
    <property type="term" value="P:positive regulation of type I interferon production"/>
    <property type="evidence" value="ECO:0007669"/>
    <property type="project" value="TreeGrafter"/>
</dbReference>
<sequence>MPVRNGEKMEKRSQSKNRGRTCTETSDREVPGYKTPLLSATESKEPADGNLQSPKVPQIPQTVEHPGTPAPWSRRRPDRLKQEPAAGDGWVSKDAEALSAVAVGGREGNHQTLQAESNTLVQKKAKPLPLKEPDRAQAADVLENFLSHFLTYLHDCPDRPYFRDTRELVPGSSYEYEKVLHPGEFEVMLSILVPQDVQYTEVEGYGGLFYTLALLRKSRSFPAMLLLEDGKTISPRNIMEEFRKHVDQFLKVSYSVPFPGWQMRLEKKKSNCPAVQLVMLDNQGAKFMSLNLVPALEMTGQWPCMKKAKELMKGKELLHLMRVFYFIAEQSPGRHNKETWRISFSHVEKEILNLNSRSQSYHKTKCCRKDCLKMLDDLVNALKMEYPQMLGHLSSYHSWTSFLHTLWEWKADKDWKPSEVPQCFERVLTNFIHTVATAHLTHFFLPKCNLFGAKFFPPTKLKFLWAQLKEKEGAMKSFTVSRKRRSSALIVNPDMTWPLMITLGLIVLVSVVLPQTAT</sequence>
<dbReference type="GO" id="GO:0005829">
    <property type="term" value="C:cytosol"/>
    <property type="evidence" value="ECO:0007669"/>
    <property type="project" value="TreeGrafter"/>
</dbReference>
<evidence type="ECO:0000256" key="2">
    <source>
        <dbReference type="SAM" id="MobiDB-lite"/>
    </source>
</evidence>
<dbReference type="GO" id="GO:0003682">
    <property type="term" value="F:chromatin binding"/>
    <property type="evidence" value="ECO:0007669"/>
    <property type="project" value="TreeGrafter"/>
</dbReference>
<accession>A0AA35KQF5</accession>
<dbReference type="Pfam" id="PF20266">
    <property type="entry name" value="Mab-21_C"/>
    <property type="match status" value="1"/>
</dbReference>
<dbReference type="EMBL" id="OX395133">
    <property type="protein sequence ID" value="CAI5781663.1"/>
    <property type="molecule type" value="Genomic_DNA"/>
</dbReference>
<reference evidence="6" key="1">
    <citation type="submission" date="2022-12" db="EMBL/GenBank/DDBJ databases">
        <authorList>
            <person name="Alioto T."/>
            <person name="Alioto T."/>
            <person name="Gomez Garrido J."/>
        </authorList>
    </citation>
    <scope>NUCLEOTIDE SEQUENCE</scope>
</reference>
<dbReference type="GO" id="GO:0006974">
    <property type="term" value="P:DNA damage response"/>
    <property type="evidence" value="ECO:0007669"/>
    <property type="project" value="TreeGrafter"/>
</dbReference>
<feature type="compositionally biased region" description="Basic and acidic residues" evidence="2">
    <location>
        <begin position="1"/>
        <end position="13"/>
    </location>
</feature>
<feature type="transmembrane region" description="Helical" evidence="3">
    <location>
        <begin position="495"/>
        <end position="513"/>
    </location>
</feature>
<dbReference type="Gene3D" id="1.10.1410.40">
    <property type="match status" value="1"/>
</dbReference>
<dbReference type="InterPro" id="IPR024810">
    <property type="entry name" value="MAB21L/cGLR"/>
</dbReference>
<keyword evidence="3" id="KW-0472">Membrane</keyword>
<feature type="compositionally biased region" description="Polar residues" evidence="2">
    <location>
        <begin position="50"/>
        <end position="61"/>
    </location>
</feature>
<dbReference type="PANTHER" id="PTHR10656">
    <property type="entry name" value="CELL FATE DETERMINING PROTEIN MAB21-RELATED"/>
    <property type="match status" value="1"/>
</dbReference>